<dbReference type="AlphaFoldDB" id="A0A8B6E3B2"/>
<dbReference type="OrthoDB" id="6085838at2759"/>
<accession>A0A8B6E3B2</accession>
<comment type="caution">
    <text evidence="1">The sequence shown here is derived from an EMBL/GenBank/DDBJ whole genome shotgun (WGS) entry which is preliminary data.</text>
</comment>
<sequence length="895" mass="101907">MNEHMGMLSTTQKEMTENNIVFQDSKPLSHLPEQYTSTWYPKAVYIVSSILDTCLTKNVDLIVIDVCTAMTFKLLDWVQDFITILDKEKHIKKERILDASKIRPGDILLTSDHKHVIVKCVQASKSEQNPNRVSLEVVHALNYLLVSKRVVKNTFAFSPQKPIIRVCKKSPGEREIVRLSVDVAVRLVGQILLLQSRYQYWLLPNSWDLFAVRMSQRKFDTIENVKPGDIILFTYHGLYQKGMITSKISAPNNILQVQIYYTDNDGIVSETDRSYNLDSDQIVRYAYNDLDSVMRKRILFMAEQMKGNCLFKGSFFKSLRFVLSCMSGDFLLKRHIAIFIGFDEIKLKTSAFPRIENIERWMKSKYCDKIPTTIKLPELIMGTTVFVLSSTDGESKPVFLYDDKHVIRTKTETFTSPSTGKEKILCRHSACKAKGEPVFVVCVLKTDEKGQLTKQDLTLVDLSNEITENCADILYIIPKSSKQNQHDTRRVVSQTIKERLQTTSHALYCNVFFKEDSDIKKRIALFAEQRVNKAIREHNRSLSLMHIEKPLNGKDANSILYDYAQKMKKLESFIPNDTTDHYACHKLEVLLQRNKDVSAFSLNDGQMQIFTIEEESVRRYISEFGPKNICDFTLKQWGGKPKVANYNLKQGSKVNRTTDHSQEYGTLGFFVRDSEGCIYFTTCAHVISQHTDAYTDTIKSAVGKSVFATDLSSASITKSLDLSLVKVYEEKVKDCRFGLRDSKNRFVTGTVTLANDTEMKNMEVYKWGAKTSLTTGTYKGSIFVKEGEEFKNRIHFIQSKSRNAEFAKEGDSGSLICFEATDSPQLPCESAAFIFVGKCLSGKESFPEEFKENDVFAGLGYHVNEVFECKVRNLNPMLTSGNDNGSVQQGSGIQL</sequence>
<name>A0A8B6E3B2_MYTGA</name>
<dbReference type="EMBL" id="UYJE01004427">
    <property type="protein sequence ID" value="VDI27943.1"/>
    <property type="molecule type" value="Genomic_DNA"/>
</dbReference>
<evidence type="ECO:0000313" key="2">
    <source>
        <dbReference type="Proteomes" id="UP000596742"/>
    </source>
</evidence>
<proteinExistence type="predicted"/>
<gene>
    <name evidence="1" type="ORF">MGAL_10B011786</name>
</gene>
<protein>
    <submittedName>
        <fullName evidence="1">Uncharacterized protein</fullName>
    </submittedName>
</protein>
<organism evidence="1 2">
    <name type="scientific">Mytilus galloprovincialis</name>
    <name type="common">Mediterranean mussel</name>
    <dbReference type="NCBI Taxonomy" id="29158"/>
    <lineage>
        <taxon>Eukaryota</taxon>
        <taxon>Metazoa</taxon>
        <taxon>Spiralia</taxon>
        <taxon>Lophotrochozoa</taxon>
        <taxon>Mollusca</taxon>
        <taxon>Bivalvia</taxon>
        <taxon>Autobranchia</taxon>
        <taxon>Pteriomorphia</taxon>
        <taxon>Mytilida</taxon>
        <taxon>Mytiloidea</taxon>
        <taxon>Mytilidae</taxon>
        <taxon>Mytilinae</taxon>
        <taxon>Mytilus</taxon>
    </lineage>
</organism>
<reference evidence="1" key="1">
    <citation type="submission" date="2018-11" db="EMBL/GenBank/DDBJ databases">
        <authorList>
            <person name="Alioto T."/>
            <person name="Alioto T."/>
        </authorList>
    </citation>
    <scope>NUCLEOTIDE SEQUENCE</scope>
</reference>
<dbReference type="Proteomes" id="UP000596742">
    <property type="component" value="Unassembled WGS sequence"/>
</dbReference>
<evidence type="ECO:0000313" key="1">
    <source>
        <dbReference type="EMBL" id="VDI27943.1"/>
    </source>
</evidence>
<keyword evidence="2" id="KW-1185">Reference proteome</keyword>